<evidence type="ECO:0000313" key="1">
    <source>
        <dbReference type="EMBL" id="GKT31095.1"/>
    </source>
</evidence>
<dbReference type="Proteomes" id="UP001057375">
    <property type="component" value="Unassembled WGS sequence"/>
</dbReference>
<reference evidence="1" key="1">
    <citation type="submission" date="2022-03" db="EMBL/GenBank/DDBJ databases">
        <title>Draft genome sequence of Aduncisulcus paluster, a free-living microaerophilic Fornicata.</title>
        <authorList>
            <person name="Yuyama I."/>
            <person name="Kume K."/>
            <person name="Tamura T."/>
            <person name="Inagaki Y."/>
            <person name="Hashimoto T."/>
        </authorList>
    </citation>
    <scope>NUCLEOTIDE SEQUENCE</scope>
    <source>
        <strain evidence="1">NY0171</strain>
    </source>
</reference>
<protein>
    <submittedName>
        <fullName evidence="1">Uncharacterized protein</fullName>
    </submittedName>
</protein>
<keyword evidence="2" id="KW-1185">Reference proteome</keyword>
<sequence>MAEHIVIRPETLKPYYYEAKRGDVDASPVYNWVPITFINRDSGRLEDYMLAVTLTTNGEAIANTIASKNMYLPSIDVLNSYMAVPLNKLMDSDERFGELPDQFTHPEDILALNFMYMVLDRPVTGTATIEKLKAKFDK</sequence>
<proteinExistence type="predicted"/>
<accession>A0ABQ5KEW8</accession>
<dbReference type="EMBL" id="BQXS01009326">
    <property type="protein sequence ID" value="GKT31095.1"/>
    <property type="molecule type" value="Genomic_DNA"/>
</dbReference>
<gene>
    <name evidence="1" type="ORF">ADUPG1_005750</name>
</gene>
<name>A0ABQ5KEW8_9EUKA</name>
<organism evidence="1 2">
    <name type="scientific">Aduncisulcus paluster</name>
    <dbReference type="NCBI Taxonomy" id="2918883"/>
    <lineage>
        <taxon>Eukaryota</taxon>
        <taxon>Metamonada</taxon>
        <taxon>Carpediemonas-like organisms</taxon>
        <taxon>Aduncisulcus</taxon>
    </lineage>
</organism>
<comment type="caution">
    <text evidence="1">The sequence shown here is derived from an EMBL/GenBank/DDBJ whole genome shotgun (WGS) entry which is preliminary data.</text>
</comment>
<evidence type="ECO:0000313" key="2">
    <source>
        <dbReference type="Proteomes" id="UP001057375"/>
    </source>
</evidence>